<dbReference type="Gene3D" id="1.20.1280.50">
    <property type="match status" value="1"/>
</dbReference>
<name>A0A9W2ZAV6_BIOGL</name>
<dbReference type="AlphaFoldDB" id="A0A9W2ZAV6"/>
<feature type="compositionally biased region" description="Basic and acidic residues" evidence="1">
    <location>
        <begin position="170"/>
        <end position="181"/>
    </location>
</feature>
<gene>
    <name evidence="4" type="primary">LOC106078702</name>
</gene>
<dbReference type="OrthoDB" id="10257471at2759"/>
<dbReference type="GeneID" id="106078702"/>
<dbReference type="CDD" id="cd22172">
    <property type="entry name" value="F-box_FBXO16"/>
    <property type="match status" value="1"/>
</dbReference>
<accession>A0A9W2ZAV6</accession>
<dbReference type="OMA" id="CAQVCWY"/>
<feature type="region of interest" description="Disordered" evidence="1">
    <location>
        <begin position="167"/>
        <end position="198"/>
    </location>
</feature>
<reference evidence="4" key="1">
    <citation type="submission" date="2025-08" db="UniProtKB">
        <authorList>
            <consortium name="RefSeq"/>
        </authorList>
    </citation>
    <scope>IDENTIFICATION</scope>
</reference>
<dbReference type="Pfam" id="PF12937">
    <property type="entry name" value="F-box-like"/>
    <property type="match status" value="1"/>
</dbReference>
<feature type="domain" description="F-box" evidence="2">
    <location>
        <begin position="77"/>
        <end position="123"/>
    </location>
</feature>
<feature type="compositionally biased region" description="Low complexity" evidence="1">
    <location>
        <begin position="310"/>
        <end position="319"/>
    </location>
</feature>
<dbReference type="Proteomes" id="UP001165740">
    <property type="component" value="Chromosome 17"/>
</dbReference>
<protein>
    <submittedName>
        <fullName evidence="4">F-box only protein 16-like</fullName>
    </submittedName>
</protein>
<dbReference type="SUPFAM" id="SSF81383">
    <property type="entry name" value="F-box domain"/>
    <property type="match status" value="1"/>
</dbReference>
<dbReference type="InterPro" id="IPR052805">
    <property type="entry name" value="GEF_Ubiquitin-Prot_Reg"/>
</dbReference>
<dbReference type="InterPro" id="IPR036047">
    <property type="entry name" value="F-box-like_dom_sf"/>
</dbReference>
<feature type="region of interest" description="Disordered" evidence="1">
    <location>
        <begin position="257"/>
        <end position="347"/>
    </location>
</feature>
<proteinExistence type="predicted"/>
<dbReference type="SMART" id="SM00256">
    <property type="entry name" value="FBOX"/>
    <property type="match status" value="1"/>
</dbReference>
<sequence length="347" mass="40203">MSMIAKNRIHSTWTPLSNEETNNKIFEERKNLVGKWFEKWNDVQRRRLFEELVSVSKPKQLEYARELIDNRVPCKKDDFTRSLPRVITLYIFSFLDARSLCQCAQVCWYWRYLSELDQLWMSKCLHFGWYLSFVPSPYENGVWKRNFIEQFKIVRALIPKSPPLSSMSKLKLDDKRSDKSSKAGKKTPGATPWRGSDPVPKDTWRFNYLNNDEVLDQVTKFRQRKAYGSATDEIVKNAKSKVKTGSNTLNTLSRSQSLTRISSGGDTERPKWARQGTQSATSFLHKNKMKENGVLAKITRPGPVSPPPRQVVSRPVTSRTPRDPPSTDLFPETPWKVPDKIDSDEDH</sequence>
<organism evidence="3 4">
    <name type="scientific">Biomphalaria glabrata</name>
    <name type="common">Bloodfluke planorb</name>
    <name type="synonym">Freshwater snail</name>
    <dbReference type="NCBI Taxonomy" id="6526"/>
    <lineage>
        <taxon>Eukaryota</taxon>
        <taxon>Metazoa</taxon>
        <taxon>Spiralia</taxon>
        <taxon>Lophotrochozoa</taxon>
        <taxon>Mollusca</taxon>
        <taxon>Gastropoda</taxon>
        <taxon>Heterobranchia</taxon>
        <taxon>Euthyneura</taxon>
        <taxon>Panpulmonata</taxon>
        <taxon>Hygrophila</taxon>
        <taxon>Lymnaeoidea</taxon>
        <taxon>Planorbidae</taxon>
        <taxon>Biomphalaria</taxon>
    </lineage>
</organism>
<keyword evidence="3" id="KW-1185">Reference proteome</keyword>
<evidence type="ECO:0000313" key="4">
    <source>
        <dbReference type="RefSeq" id="XP_055872103.1"/>
    </source>
</evidence>
<dbReference type="PANTHER" id="PTHR46857:SF2">
    <property type="entry name" value="F-BOX ONLY PROTEIN 16"/>
    <property type="match status" value="1"/>
</dbReference>
<evidence type="ECO:0000259" key="2">
    <source>
        <dbReference type="PROSITE" id="PS50181"/>
    </source>
</evidence>
<dbReference type="RefSeq" id="XP_055872103.1">
    <property type="nucleotide sequence ID" value="XM_056016128.1"/>
</dbReference>
<evidence type="ECO:0000256" key="1">
    <source>
        <dbReference type="SAM" id="MobiDB-lite"/>
    </source>
</evidence>
<dbReference type="InterPro" id="IPR001810">
    <property type="entry name" value="F-box_dom"/>
</dbReference>
<feature type="compositionally biased region" description="Polar residues" evidence="1">
    <location>
        <begin position="275"/>
        <end position="284"/>
    </location>
</feature>
<dbReference type="PROSITE" id="PS50181">
    <property type="entry name" value="FBOX"/>
    <property type="match status" value="1"/>
</dbReference>
<evidence type="ECO:0000313" key="3">
    <source>
        <dbReference type="Proteomes" id="UP001165740"/>
    </source>
</evidence>
<dbReference type="PANTHER" id="PTHR46857">
    <property type="entry name" value="EPITHELIAL CELL-TRANSFORMING SEQUENCE 2 ONCOGENE-LIKE"/>
    <property type="match status" value="1"/>
</dbReference>